<dbReference type="Proteomes" id="UP000001555">
    <property type="component" value="Unassembled WGS sequence"/>
</dbReference>
<dbReference type="AlphaFoldDB" id="B7PQ40"/>
<dbReference type="VEuPathDB" id="VectorBase:ISCW006689"/>
<reference evidence="1 3" key="1">
    <citation type="submission" date="2008-03" db="EMBL/GenBank/DDBJ databases">
        <title>Annotation of Ixodes scapularis.</title>
        <authorList>
            <consortium name="Ixodes scapularis Genome Project Consortium"/>
            <person name="Caler E."/>
            <person name="Hannick L.I."/>
            <person name="Bidwell S."/>
            <person name="Joardar V."/>
            <person name="Thiagarajan M."/>
            <person name="Amedeo P."/>
            <person name="Galinsky K.J."/>
            <person name="Schobel S."/>
            <person name="Inman J."/>
            <person name="Hostetler J."/>
            <person name="Miller J."/>
            <person name="Hammond M."/>
            <person name="Megy K."/>
            <person name="Lawson D."/>
            <person name="Kodira C."/>
            <person name="Sutton G."/>
            <person name="Meyer J."/>
            <person name="Hill C.A."/>
            <person name="Birren B."/>
            <person name="Nene V."/>
            <person name="Collins F."/>
            <person name="Alarcon-Chaidez F."/>
            <person name="Wikel S."/>
            <person name="Strausberg R."/>
        </authorList>
    </citation>
    <scope>NUCLEOTIDE SEQUENCE [LARGE SCALE GENOMIC DNA]</scope>
    <source>
        <strain evidence="3">Wikel</strain>
        <strain evidence="1">Wikel colony</strain>
    </source>
</reference>
<dbReference type="PaxDb" id="6945-B7PQ40"/>
<proteinExistence type="predicted"/>
<reference evidence="2" key="2">
    <citation type="submission" date="2020-05" db="UniProtKB">
        <authorList>
            <consortium name="EnsemblMetazoa"/>
        </authorList>
    </citation>
    <scope>IDENTIFICATION</scope>
    <source>
        <strain evidence="2">wikel</strain>
    </source>
</reference>
<dbReference type="EnsemblMetazoa" id="ISCW006689-RA">
    <property type="protein sequence ID" value="ISCW006689-PA"/>
    <property type="gene ID" value="ISCW006689"/>
</dbReference>
<name>B7PQ40_IXOSC</name>
<dbReference type="EMBL" id="ABJB010090503">
    <property type="status" value="NOT_ANNOTATED_CDS"/>
    <property type="molecule type" value="Genomic_DNA"/>
</dbReference>
<evidence type="ECO:0000313" key="2">
    <source>
        <dbReference type="EnsemblMetazoa" id="ISCW006689-PA"/>
    </source>
</evidence>
<accession>B7PQ40</accession>
<dbReference type="VEuPathDB" id="VectorBase:ISCI006689"/>
<evidence type="ECO:0000313" key="3">
    <source>
        <dbReference type="Proteomes" id="UP000001555"/>
    </source>
</evidence>
<evidence type="ECO:0000313" key="1">
    <source>
        <dbReference type="EMBL" id="EEC08712.1"/>
    </source>
</evidence>
<dbReference type="InParanoid" id="B7PQ40"/>
<dbReference type="HOGENOM" id="CLU_2173742_0_0_1"/>
<dbReference type="EMBL" id="DS762631">
    <property type="protein sequence ID" value="EEC08712.1"/>
    <property type="molecule type" value="Genomic_DNA"/>
</dbReference>
<sequence>MYVPEIIACKRLFAKKKKKGSKEELVSKEDNIVFFLADKFVSLEYMPQAPIMTFPLSTKLGLSGRRLTDHFFSLFISLSFSYFDPGNVMFPNFHILSPPIASHFDGGSAF</sequence>
<gene>
    <name evidence="1" type="ORF">IscW_ISCW006689</name>
</gene>
<organism>
    <name type="scientific">Ixodes scapularis</name>
    <name type="common">Black-legged tick</name>
    <name type="synonym">Deer tick</name>
    <dbReference type="NCBI Taxonomy" id="6945"/>
    <lineage>
        <taxon>Eukaryota</taxon>
        <taxon>Metazoa</taxon>
        <taxon>Ecdysozoa</taxon>
        <taxon>Arthropoda</taxon>
        <taxon>Chelicerata</taxon>
        <taxon>Arachnida</taxon>
        <taxon>Acari</taxon>
        <taxon>Parasitiformes</taxon>
        <taxon>Ixodida</taxon>
        <taxon>Ixodoidea</taxon>
        <taxon>Ixodidae</taxon>
        <taxon>Ixodinae</taxon>
        <taxon>Ixodes</taxon>
    </lineage>
</organism>
<protein>
    <submittedName>
        <fullName evidence="1 2">Uncharacterized protein</fullName>
    </submittedName>
</protein>
<keyword evidence="3" id="KW-1185">Reference proteome</keyword>